<name>A0A0N7L3X4_PLAHL</name>
<keyword evidence="2" id="KW-1185">Reference proteome</keyword>
<dbReference type="Proteomes" id="UP000054928">
    <property type="component" value="Unassembled WGS sequence"/>
</dbReference>
<evidence type="ECO:0000313" key="1">
    <source>
        <dbReference type="EMBL" id="CEG37083.1"/>
    </source>
</evidence>
<organism evidence="1 2">
    <name type="scientific">Plasmopara halstedii</name>
    <name type="common">Downy mildew of sunflower</name>
    <dbReference type="NCBI Taxonomy" id="4781"/>
    <lineage>
        <taxon>Eukaryota</taxon>
        <taxon>Sar</taxon>
        <taxon>Stramenopiles</taxon>
        <taxon>Oomycota</taxon>
        <taxon>Peronosporomycetes</taxon>
        <taxon>Peronosporales</taxon>
        <taxon>Peronosporaceae</taxon>
        <taxon>Plasmopara</taxon>
    </lineage>
</organism>
<dbReference type="AlphaFoldDB" id="A0A0N7L3X4"/>
<dbReference type="RefSeq" id="XP_024573452.1">
    <property type="nucleotide sequence ID" value="XM_024722369.1"/>
</dbReference>
<protein>
    <recommendedName>
        <fullName evidence="3">CRN-like protein</fullName>
    </recommendedName>
</protein>
<dbReference type="EMBL" id="CCYD01000261">
    <property type="protein sequence ID" value="CEG37083.1"/>
    <property type="molecule type" value="Genomic_DNA"/>
</dbReference>
<accession>A0A0N7L3X4</accession>
<dbReference type="GeneID" id="36399598"/>
<proteinExistence type="predicted"/>
<evidence type="ECO:0000313" key="2">
    <source>
        <dbReference type="Proteomes" id="UP000054928"/>
    </source>
</evidence>
<sequence length="242" mass="27324">MDEVELECAVYGREVVFSEKITRDTKVEALQKAIFDDQRYKGRFSFPASALTRDMRPSWALNDKKYFGKKKPFKPGYKEMYILVELIKVAGVARGEREWSAEDLSTLETSSMSMEEDPSSDLRVAFVDAVPLPSTSRFFKVTAPQDIQLIRCRMAVEVYPTMHVLVSGFPGALEARGFNHPYAIVPALVTGWKCFFLLCLLQVPLEMRLYARKGGFQLDILAVGSTAPRITSSFSRLAWDPA</sequence>
<evidence type="ECO:0008006" key="3">
    <source>
        <dbReference type="Google" id="ProtNLM"/>
    </source>
</evidence>
<reference evidence="2" key="1">
    <citation type="submission" date="2014-09" db="EMBL/GenBank/DDBJ databases">
        <authorList>
            <person name="Sharma Rahul"/>
            <person name="Thines Marco"/>
        </authorList>
    </citation>
    <scope>NUCLEOTIDE SEQUENCE [LARGE SCALE GENOMIC DNA]</scope>
</reference>